<sequence>MAWRLAEWIFVYVSPKPSLLCRSVMSGGERKKRTSRGQGWEEAGAEFYQESYPADVDLEVLQRDPSHLATLLPSKQSRAATTKRVRGEVKPTLRRRTSTRSRYNSTARRSSAAHDVHVAMMPDLSASYLVSPSNNRLKSELNKERVSVTSECRQN</sequence>
<accession>A0A7R9AVS7</accession>
<feature type="compositionally biased region" description="Low complexity" evidence="1">
    <location>
        <begin position="100"/>
        <end position="110"/>
    </location>
</feature>
<organism evidence="2">
    <name type="scientific">Timema shepardi</name>
    <name type="common">Walking stick</name>
    <dbReference type="NCBI Taxonomy" id="629360"/>
    <lineage>
        <taxon>Eukaryota</taxon>
        <taxon>Metazoa</taxon>
        <taxon>Ecdysozoa</taxon>
        <taxon>Arthropoda</taxon>
        <taxon>Hexapoda</taxon>
        <taxon>Insecta</taxon>
        <taxon>Pterygota</taxon>
        <taxon>Neoptera</taxon>
        <taxon>Polyneoptera</taxon>
        <taxon>Phasmatodea</taxon>
        <taxon>Timematodea</taxon>
        <taxon>Timematoidea</taxon>
        <taxon>Timematidae</taxon>
        <taxon>Timema</taxon>
    </lineage>
</organism>
<name>A0A7R9AVS7_TIMSH</name>
<protein>
    <submittedName>
        <fullName evidence="2">Uncharacterized protein</fullName>
    </submittedName>
</protein>
<proteinExistence type="predicted"/>
<reference evidence="2" key="1">
    <citation type="submission" date="2020-11" db="EMBL/GenBank/DDBJ databases">
        <authorList>
            <person name="Tran Van P."/>
        </authorList>
    </citation>
    <scope>NUCLEOTIDE SEQUENCE</scope>
</reference>
<feature type="region of interest" description="Disordered" evidence="1">
    <location>
        <begin position="76"/>
        <end position="113"/>
    </location>
</feature>
<evidence type="ECO:0000256" key="1">
    <source>
        <dbReference type="SAM" id="MobiDB-lite"/>
    </source>
</evidence>
<gene>
    <name evidence="2" type="ORF">TSIB3V08_LOCUS5662</name>
</gene>
<dbReference type="AlphaFoldDB" id="A0A7R9AVS7"/>
<dbReference type="EMBL" id="OC002252">
    <property type="protein sequence ID" value="CAD7261529.1"/>
    <property type="molecule type" value="Genomic_DNA"/>
</dbReference>
<evidence type="ECO:0000313" key="2">
    <source>
        <dbReference type="EMBL" id="CAD7261529.1"/>
    </source>
</evidence>